<name>W4K527_HETIT</name>
<keyword evidence="5" id="KW-1185">Reference proteome</keyword>
<dbReference type="GO" id="GO:0008270">
    <property type="term" value="F:zinc ion binding"/>
    <property type="evidence" value="ECO:0007669"/>
    <property type="project" value="UniProtKB-KW"/>
</dbReference>
<keyword evidence="2" id="KW-0862">Zinc</keyword>
<evidence type="ECO:0000313" key="4">
    <source>
        <dbReference type="EMBL" id="ETW80912.1"/>
    </source>
</evidence>
<dbReference type="InterPro" id="IPR001878">
    <property type="entry name" value="Znf_CCHC"/>
</dbReference>
<keyword evidence="2" id="KW-0479">Metal-binding</keyword>
<dbReference type="RefSeq" id="XP_009546886.1">
    <property type="nucleotide sequence ID" value="XM_009548591.1"/>
</dbReference>
<dbReference type="Pfam" id="PF00098">
    <property type="entry name" value="zf-CCHC"/>
    <property type="match status" value="2"/>
</dbReference>
<feature type="domain" description="CCHC-type" evidence="3">
    <location>
        <begin position="82"/>
        <end position="97"/>
    </location>
</feature>
<dbReference type="PROSITE" id="PS50158">
    <property type="entry name" value="ZF_CCHC"/>
    <property type="match status" value="2"/>
</dbReference>
<dbReference type="Proteomes" id="UP000030671">
    <property type="component" value="Unassembled WGS sequence"/>
</dbReference>
<dbReference type="Gene3D" id="4.10.60.10">
    <property type="entry name" value="Zinc finger, CCHC-type"/>
    <property type="match status" value="2"/>
</dbReference>
<feature type="non-terminal residue" evidence="4">
    <location>
        <position position="1"/>
    </location>
</feature>
<organism evidence="4 5">
    <name type="scientific">Heterobasidion irregulare (strain TC 32-1)</name>
    <dbReference type="NCBI Taxonomy" id="747525"/>
    <lineage>
        <taxon>Eukaryota</taxon>
        <taxon>Fungi</taxon>
        <taxon>Dikarya</taxon>
        <taxon>Basidiomycota</taxon>
        <taxon>Agaricomycotina</taxon>
        <taxon>Agaricomycetes</taxon>
        <taxon>Russulales</taxon>
        <taxon>Bondarzewiaceae</taxon>
        <taxon>Heterobasidion</taxon>
        <taxon>Heterobasidion annosum species complex</taxon>
    </lineage>
</organism>
<evidence type="ECO:0000256" key="2">
    <source>
        <dbReference type="PROSITE-ProRule" id="PRU00047"/>
    </source>
</evidence>
<protein>
    <recommendedName>
        <fullName evidence="3">CCHC-type domain-containing protein</fullName>
    </recommendedName>
</protein>
<evidence type="ECO:0000313" key="5">
    <source>
        <dbReference type="Proteomes" id="UP000030671"/>
    </source>
</evidence>
<dbReference type="PANTHER" id="PTHR46242">
    <property type="entry name" value="ZINC FINGER CCHC DOMAIN-CONTAINING PROTEIN 9 ZCCHC9"/>
    <property type="match status" value="1"/>
</dbReference>
<dbReference type="GeneID" id="20669276"/>
<evidence type="ECO:0000256" key="1">
    <source>
        <dbReference type="ARBA" id="ARBA00022664"/>
    </source>
</evidence>
<dbReference type="GO" id="GO:0003676">
    <property type="term" value="F:nucleic acid binding"/>
    <property type="evidence" value="ECO:0007669"/>
    <property type="project" value="InterPro"/>
</dbReference>
<dbReference type="AlphaFoldDB" id="W4K527"/>
<keyword evidence="1" id="KW-0507">mRNA processing</keyword>
<dbReference type="HOGENOM" id="CLU_054987_3_0_1"/>
<dbReference type="STRING" id="747525.W4K527"/>
<gene>
    <name evidence="4" type="ORF">HETIRDRAFT_28001</name>
</gene>
<accession>W4K527</accession>
<sequence length="129" mass="14185">SERRRLKRMAERHANTTCFACRETGHAAADCPNVKLDDEEGRAQGREKPTVGICYRCGSQKHTLARCRKHVDERNPLPFASCFVCSGTGHLASACPKNKDRGVYPNGGRCKLCGETTHLAKDCGLRKPG</sequence>
<keyword evidence="2" id="KW-0863">Zinc-finger</keyword>
<dbReference type="SUPFAM" id="SSF57756">
    <property type="entry name" value="Retrovirus zinc finger-like domains"/>
    <property type="match status" value="2"/>
</dbReference>
<dbReference type="GO" id="GO:0006397">
    <property type="term" value="P:mRNA processing"/>
    <property type="evidence" value="ECO:0007669"/>
    <property type="project" value="UniProtKB-KW"/>
</dbReference>
<dbReference type="PANTHER" id="PTHR46242:SF1">
    <property type="entry name" value="ZINC FINGER CCHC DOMAIN-CONTAINING PROTEIN 9"/>
    <property type="match status" value="1"/>
</dbReference>
<dbReference type="KEGG" id="hir:HETIRDRAFT_28001"/>
<dbReference type="EMBL" id="KI925459">
    <property type="protein sequence ID" value="ETW80912.1"/>
    <property type="molecule type" value="Genomic_DNA"/>
</dbReference>
<proteinExistence type="predicted"/>
<feature type="non-terminal residue" evidence="4">
    <location>
        <position position="129"/>
    </location>
</feature>
<dbReference type="OrthoDB" id="3863715at2759"/>
<dbReference type="SMART" id="SM00343">
    <property type="entry name" value="ZnF_C2HC"/>
    <property type="match status" value="4"/>
</dbReference>
<reference evidence="4 5" key="1">
    <citation type="journal article" date="2012" name="New Phytol.">
        <title>Insight into trade-off between wood decay and parasitism from the genome of a fungal forest pathogen.</title>
        <authorList>
            <person name="Olson A."/>
            <person name="Aerts A."/>
            <person name="Asiegbu F."/>
            <person name="Belbahri L."/>
            <person name="Bouzid O."/>
            <person name="Broberg A."/>
            <person name="Canback B."/>
            <person name="Coutinho P.M."/>
            <person name="Cullen D."/>
            <person name="Dalman K."/>
            <person name="Deflorio G."/>
            <person name="van Diepen L.T."/>
            <person name="Dunand C."/>
            <person name="Duplessis S."/>
            <person name="Durling M."/>
            <person name="Gonthier P."/>
            <person name="Grimwood J."/>
            <person name="Fossdal C.G."/>
            <person name="Hansson D."/>
            <person name="Henrissat B."/>
            <person name="Hietala A."/>
            <person name="Himmelstrand K."/>
            <person name="Hoffmeister D."/>
            <person name="Hogberg N."/>
            <person name="James T.Y."/>
            <person name="Karlsson M."/>
            <person name="Kohler A."/>
            <person name="Kues U."/>
            <person name="Lee Y.H."/>
            <person name="Lin Y.C."/>
            <person name="Lind M."/>
            <person name="Lindquist E."/>
            <person name="Lombard V."/>
            <person name="Lucas S."/>
            <person name="Lunden K."/>
            <person name="Morin E."/>
            <person name="Murat C."/>
            <person name="Park J."/>
            <person name="Raffaello T."/>
            <person name="Rouze P."/>
            <person name="Salamov A."/>
            <person name="Schmutz J."/>
            <person name="Solheim H."/>
            <person name="Stahlberg J."/>
            <person name="Velez H."/>
            <person name="de Vries R.P."/>
            <person name="Wiebenga A."/>
            <person name="Woodward S."/>
            <person name="Yakovlev I."/>
            <person name="Garbelotto M."/>
            <person name="Martin F."/>
            <person name="Grigoriev I.V."/>
            <person name="Stenlid J."/>
        </authorList>
    </citation>
    <scope>NUCLEOTIDE SEQUENCE [LARGE SCALE GENOMIC DNA]</scope>
    <source>
        <strain evidence="4 5">TC 32-1</strain>
    </source>
</reference>
<dbReference type="GO" id="GO:0005730">
    <property type="term" value="C:nucleolus"/>
    <property type="evidence" value="ECO:0007669"/>
    <property type="project" value="TreeGrafter"/>
</dbReference>
<dbReference type="InParanoid" id="W4K527"/>
<dbReference type="InterPro" id="IPR042246">
    <property type="entry name" value="ZCCHC9"/>
</dbReference>
<evidence type="ECO:0000259" key="3">
    <source>
        <dbReference type="PROSITE" id="PS50158"/>
    </source>
</evidence>
<feature type="domain" description="CCHC-type" evidence="3">
    <location>
        <begin position="18"/>
        <end position="33"/>
    </location>
</feature>
<dbReference type="eggNOG" id="KOG4400">
    <property type="taxonomic scope" value="Eukaryota"/>
</dbReference>
<dbReference type="InterPro" id="IPR036875">
    <property type="entry name" value="Znf_CCHC_sf"/>
</dbReference>